<reference evidence="2 3" key="1">
    <citation type="submission" date="2024-07" db="EMBL/GenBank/DDBJ databases">
        <title>Chromosome-level genome assembly of the water stick insect Ranatra chinensis (Heteroptera: Nepidae).</title>
        <authorList>
            <person name="Liu X."/>
        </authorList>
    </citation>
    <scope>NUCLEOTIDE SEQUENCE [LARGE SCALE GENOMIC DNA]</scope>
    <source>
        <strain evidence="2">Cailab_2021Rc</strain>
        <tissue evidence="2">Muscle</tissue>
    </source>
</reference>
<feature type="compositionally biased region" description="Polar residues" evidence="1">
    <location>
        <begin position="49"/>
        <end position="63"/>
    </location>
</feature>
<evidence type="ECO:0000256" key="1">
    <source>
        <dbReference type="SAM" id="MobiDB-lite"/>
    </source>
</evidence>
<evidence type="ECO:0000313" key="2">
    <source>
        <dbReference type="EMBL" id="KAL1123788.1"/>
    </source>
</evidence>
<accession>A0ABD0YVF4</accession>
<name>A0ABD0YVF4_9HEMI</name>
<sequence length="336" mass="36901">MASKRRFPILLASAPQGLSGIDSSCAPKMEIQRRHTATPPQIRDGNVDAHSTQAKGGTGSNHTAGPKILQQLSNKSRKSPVSYEKYETTYVQFGILLKGSGSKRRRAEERPLVRHTSFHAGCVALGNASMEVSATASMMLGGAGGSVPLDFRVRSRGGPSRSPTAHRRQSSSSPVEHHQRHHRRESASAFTVVTPKHEDDVGITCDVCIVMYRNTEYQKGLGTFSEDLNSQPEQLGRFYVQSFQSSVRVPSNSFLHVQPGVVGGMNGADMYYKPKETRDYGFLVQFYSTARVALLCGPPKMAAGGLYLGSRQFFRSSWDFSPILNNYAKLNQDILQ</sequence>
<keyword evidence="3" id="KW-1185">Reference proteome</keyword>
<feature type="region of interest" description="Disordered" evidence="1">
    <location>
        <begin position="36"/>
        <end position="80"/>
    </location>
</feature>
<gene>
    <name evidence="2" type="ORF">AAG570_001561</name>
</gene>
<dbReference type="EMBL" id="JBFDAA010000011">
    <property type="protein sequence ID" value="KAL1123788.1"/>
    <property type="molecule type" value="Genomic_DNA"/>
</dbReference>
<proteinExistence type="predicted"/>
<evidence type="ECO:0000313" key="3">
    <source>
        <dbReference type="Proteomes" id="UP001558652"/>
    </source>
</evidence>
<protein>
    <submittedName>
        <fullName evidence="2">Uncharacterized protein</fullName>
    </submittedName>
</protein>
<organism evidence="2 3">
    <name type="scientific">Ranatra chinensis</name>
    <dbReference type="NCBI Taxonomy" id="642074"/>
    <lineage>
        <taxon>Eukaryota</taxon>
        <taxon>Metazoa</taxon>
        <taxon>Ecdysozoa</taxon>
        <taxon>Arthropoda</taxon>
        <taxon>Hexapoda</taxon>
        <taxon>Insecta</taxon>
        <taxon>Pterygota</taxon>
        <taxon>Neoptera</taxon>
        <taxon>Paraneoptera</taxon>
        <taxon>Hemiptera</taxon>
        <taxon>Heteroptera</taxon>
        <taxon>Panheteroptera</taxon>
        <taxon>Nepomorpha</taxon>
        <taxon>Nepidae</taxon>
        <taxon>Ranatrinae</taxon>
        <taxon>Ranatra</taxon>
    </lineage>
</organism>
<dbReference type="AlphaFoldDB" id="A0ABD0YVF4"/>
<feature type="region of interest" description="Disordered" evidence="1">
    <location>
        <begin position="150"/>
        <end position="188"/>
    </location>
</feature>
<comment type="caution">
    <text evidence="2">The sequence shown here is derived from an EMBL/GenBank/DDBJ whole genome shotgun (WGS) entry which is preliminary data.</text>
</comment>
<dbReference type="Proteomes" id="UP001558652">
    <property type="component" value="Unassembled WGS sequence"/>
</dbReference>